<protein>
    <submittedName>
        <fullName evidence="6">Uncharacterized protein</fullName>
    </submittedName>
</protein>
<dbReference type="Proteomes" id="UP000004994">
    <property type="component" value="Chromosome 10"/>
</dbReference>
<dbReference type="InterPro" id="IPR021013">
    <property type="entry name" value="ATPase_Vma12"/>
</dbReference>
<evidence type="ECO:0000256" key="3">
    <source>
        <dbReference type="ARBA" id="ARBA00022824"/>
    </source>
</evidence>
<accession>K4D1S5</accession>
<dbReference type="AlphaFoldDB" id="K4D1S5"/>
<dbReference type="GO" id="GO:0005789">
    <property type="term" value="C:endoplasmic reticulum membrane"/>
    <property type="evidence" value="ECO:0007669"/>
    <property type="project" value="UniProtKB-SubCell"/>
</dbReference>
<keyword evidence="4" id="KW-1133">Transmembrane helix</keyword>
<dbReference type="STRING" id="4081.K4D1S5"/>
<dbReference type="PANTHER" id="PTHR31394">
    <property type="entry name" value="TRANSMEMBRANE PROTEIN 199"/>
    <property type="match status" value="1"/>
</dbReference>
<dbReference type="InParanoid" id="K4D1S5"/>
<dbReference type="eggNOG" id="ENOG502QQ0J">
    <property type="taxonomic scope" value="Eukaryota"/>
</dbReference>
<keyword evidence="2" id="KW-0812">Transmembrane</keyword>
<dbReference type="Gramene" id="Solyc10g074830.1.1">
    <property type="protein sequence ID" value="Solyc10g074830.1.1"/>
    <property type="gene ID" value="Solyc10g074830.1"/>
</dbReference>
<reference evidence="6" key="1">
    <citation type="journal article" date="2012" name="Nature">
        <title>The tomato genome sequence provides insights into fleshy fruit evolution.</title>
        <authorList>
            <consortium name="Tomato Genome Consortium"/>
        </authorList>
    </citation>
    <scope>NUCLEOTIDE SEQUENCE [LARGE SCALE GENOMIC DNA]</scope>
    <source>
        <strain evidence="6">cv. Heinz 1706</strain>
    </source>
</reference>
<sequence>MGSVALQMLLQYLYFQILIKPYHFDYQDLVELSNDLRELASSLSDQPTVPYKHLRWVWIGSNLVTRPDLMGLLSGSNFVFCSPKPREKSEELKARLRKLDEASEKKAYGELVKDITPTKSMDEPFS</sequence>
<keyword evidence="7" id="KW-1185">Reference proteome</keyword>
<reference evidence="6" key="2">
    <citation type="submission" date="2015-06" db="UniProtKB">
        <authorList>
            <consortium name="EnsemblPlants"/>
        </authorList>
    </citation>
    <scope>IDENTIFICATION</scope>
    <source>
        <strain evidence="6">cv. Heinz 1706</strain>
    </source>
</reference>
<dbReference type="GO" id="GO:0070072">
    <property type="term" value="P:vacuolar proton-transporting V-type ATPase complex assembly"/>
    <property type="evidence" value="ECO:0007669"/>
    <property type="project" value="InterPro"/>
</dbReference>
<evidence type="ECO:0000256" key="1">
    <source>
        <dbReference type="ARBA" id="ARBA00004477"/>
    </source>
</evidence>
<evidence type="ECO:0000256" key="5">
    <source>
        <dbReference type="ARBA" id="ARBA00023136"/>
    </source>
</evidence>
<dbReference type="PANTHER" id="PTHR31394:SF1">
    <property type="entry name" value="TRANSMEMBRANE PROTEIN 199"/>
    <property type="match status" value="1"/>
</dbReference>
<dbReference type="EnsemblPlants" id="Solyc10g074830.1.1">
    <property type="protein sequence ID" value="Solyc10g074830.1.1"/>
    <property type="gene ID" value="Solyc10g074830.1"/>
</dbReference>
<name>K4D1S5_SOLLC</name>
<proteinExistence type="predicted"/>
<keyword evidence="3" id="KW-0256">Endoplasmic reticulum</keyword>
<evidence type="ECO:0000256" key="2">
    <source>
        <dbReference type="ARBA" id="ARBA00022692"/>
    </source>
</evidence>
<comment type="subcellular location">
    <subcellularLocation>
        <location evidence="1">Endoplasmic reticulum membrane</location>
        <topology evidence="1">Multi-pass membrane protein</topology>
    </subcellularLocation>
</comment>
<organism evidence="6">
    <name type="scientific">Solanum lycopersicum</name>
    <name type="common">Tomato</name>
    <name type="synonym">Lycopersicon esculentum</name>
    <dbReference type="NCBI Taxonomy" id="4081"/>
    <lineage>
        <taxon>Eukaryota</taxon>
        <taxon>Viridiplantae</taxon>
        <taxon>Streptophyta</taxon>
        <taxon>Embryophyta</taxon>
        <taxon>Tracheophyta</taxon>
        <taxon>Spermatophyta</taxon>
        <taxon>Magnoliopsida</taxon>
        <taxon>eudicotyledons</taxon>
        <taxon>Gunneridae</taxon>
        <taxon>Pentapetalae</taxon>
        <taxon>asterids</taxon>
        <taxon>lamiids</taxon>
        <taxon>Solanales</taxon>
        <taxon>Solanaceae</taxon>
        <taxon>Solanoideae</taxon>
        <taxon>Solaneae</taxon>
        <taxon>Solanum</taxon>
        <taxon>Solanum subgen. Lycopersicon</taxon>
    </lineage>
</organism>
<dbReference type="PhylomeDB" id="K4D1S5"/>
<evidence type="ECO:0000256" key="4">
    <source>
        <dbReference type="ARBA" id="ARBA00022989"/>
    </source>
</evidence>
<keyword evidence="5" id="KW-0472">Membrane</keyword>
<dbReference type="PaxDb" id="4081-Solyc10g074830.1.1"/>
<evidence type="ECO:0000313" key="7">
    <source>
        <dbReference type="Proteomes" id="UP000004994"/>
    </source>
</evidence>
<evidence type="ECO:0000313" key="6">
    <source>
        <dbReference type="EnsemblPlants" id="Solyc10g074830.1.1"/>
    </source>
</evidence>
<dbReference type="HOGENOM" id="CLU_1985486_0_0_1"/>